<name>A0ACC1D0Y4_9NEOP</name>
<evidence type="ECO:0000313" key="2">
    <source>
        <dbReference type="Proteomes" id="UP000824533"/>
    </source>
</evidence>
<gene>
    <name evidence="1" type="ORF">K1T71_006474</name>
</gene>
<organism evidence="1 2">
    <name type="scientific">Dendrolimus kikuchii</name>
    <dbReference type="NCBI Taxonomy" id="765133"/>
    <lineage>
        <taxon>Eukaryota</taxon>
        <taxon>Metazoa</taxon>
        <taxon>Ecdysozoa</taxon>
        <taxon>Arthropoda</taxon>
        <taxon>Hexapoda</taxon>
        <taxon>Insecta</taxon>
        <taxon>Pterygota</taxon>
        <taxon>Neoptera</taxon>
        <taxon>Endopterygota</taxon>
        <taxon>Lepidoptera</taxon>
        <taxon>Glossata</taxon>
        <taxon>Ditrysia</taxon>
        <taxon>Bombycoidea</taxon>
        <taxon>Lasiocampidae</taxon>
        <taxon>Dendrolimus</taxon>
    </lineage>
</organism>
<keyword evidence="2" id="KW-1185">Reference proteome</keyword>
<reference evidence="1 2" key="1">
    <citation type="journal article" date="2021" name="Front. Genet.">
        <title>Chromosome-Level Genome Assembly Reveals Significant Gene Expansion in the Toll and IMD Signaling Pathways of Dendrolimus kikuchii.</title>
        <authorList>
            <person name="Zhou J."/>
            <person name="Wu P."/>
            <person name="Xiong Z."/>
            <person name="Liu N."/>
            <person name="Zhao N."/>
            <person name="Ji M."/>
            <person name="Qiu Y."/>
            <person name="Yang B."/>
        </authorList>
    </citation>
    <scope>NUCLEOTIDE SEQUENCE [LARGE SCALE GENOMIC DNA]</scope>
    <source>
        <strain evidence="1">Ann1</strain>
    </source>
</reference>
<proteinExistence type="predicted"/>
<evidence type="ECO:0000313" key="1">
    <source>
        <dbReference type="EMBL" id="KAJ0177601.1"/>
    </source>
</evidence>
<protein>
    <submittedName>
        <fullName evidence="1">Uncharacterized protein</fullName>
    </submittedName>
</protein>
<dbReference type="Proteomes" id="UP000824533">
    <property type="component" value="Linkage Group LG11"/>
</dbReference>
<accession>A0ACC1D0Y4</accession>
<comment type="caution">
    <text evidence="1">The sequence shown here is derived from an EMBL/GenBank/DDBJ whole genome shotgun (WGS) entry which is preliminary data.</text>
</comment>
<sequence>MLVVKQSVSVLRENNENIILYTITKMAVNGSTDKKIEKVDEFTTASLDDAMLLAGCGIYNILHMLMSGLVLMGMIMQSLALGYILPAAQCDLALTLQERGWLANMPATSSTLDLPIMLYSMLISAGFSILASLAPDTISFAVLEFLSAIFTSGSSAVAYTYLGEFNNLRHRDKLVTFGSSFVGIGTVVLPCISWLILPLNFSQPIDFLGIYYRPWRLLVVACAIPFAIASILLFFAPESPKFLNAIGEYEECLAIVKKIYTWNTRKPADTFTVKSLIVENQTAKVDNGTGIKAVLASMKEQTVPLFKMPHLPWFALVCFVHFGIFATTNGFYVWFPTILNSLANHNGGETRICDVLDASKAAAANSTDVVCDDTINTETFERSIYIGLVFCSMYVIVGFLVDFIGKKIILVVVLGITGLCGIGAHLAQNQIVAVVLFAIFQMSGACIGLMNAVAVGLFPTKYRAMAICLGMMMGRTGSMVGSNLIGLFLEIYCGAGFYLFGSILVVNALFCLTLPNKDKTARRVAVDSTQNQTHEPV</sequence>
<dbReference type="EMBL" id="CM034397">
    <property type="protein sequence ID" value="KAJ0177601.1"/>
    <property type="molecule type" value="Genomic_DNA"/>
</dbReference>